<organism evidence="1 2">
    <name type="scientific">Choristoneura fumiferana</name>
    <name type="common">Spruce budworm moth</name>
    <name type="synonym">Archips fumiferana</name>
    <dbReference type="NCBI Taxonomy" id="7141"/>
    <lineage>
        <taxon>Eukaryota</taxon>
        <taxon>Metazoa</taxon>
        <taxon>Ecdysozoa</taxon>
        <taxon>Arthropoda</taxon>
        <taxon>Hexapoda</taxon>
        <taxon>Insecta</taxon>
        <taxon>Pterygota</taxon>
        <taxon>Neoptera</taxon>
        <taxon>Endopterygota</taxon>
        <taxon>Lepidoptera</taxon>
        <taxon>Glossata</taxon>
        <taxon>Ditrysia</taxon>
        <taxon>Tortricoidea</taxon>
        <taxon>Tortricidae</taxon>
        <taxon>Tortricinae</taxon>
        <taxon>Choristoneura</taxon>
    </lineage>
</organism>
<dbReference type="EMBL" id="CM046129">
    <property type="protein sequence ID" value="KAI8433547.1"/>
    <property type="molecule type" value="Genomic_DNA"/>
</dbReference>
<dbReference type="Proteomes" id="UP001064048">
    <property type="component" value="Chromosome 29"/>
</dbReference>
<comment type="caution">
    <text evidence="1">The sequence shown here is derived from an EMBL/GenBank/DDBJ whole genome shotgun (WGS) entry which is preliminary data.</text>
</comment>
<reference evidence="1 2" key="1">
    <citation type="journal article" date="2022" name="Genome Biol. Evol.">
        <title>The Spruce Budworm Genome: Reconstructing the Evolutionary History of Antifreeze Proteins.</title>
        <authorList>
            <person name="Beliveau C."/>
            <person name="Gagne P."/>
            <person name="Picq S."/>
            <person name="Vernygora O."/>
            <person name="Keeling C.I."/>
            <person name="Pinkney K."/>
            <person name="Doucet D."/>
            <person name="Wen F."/>
            <person name="Johnston J.S."/>
            <person name="Maaroufi H."/>
            <person name="Boyle B."/>
            <person name="Laroche J."/>
            <person name="Dewar K."/>
            <person name="Juretic N."/>
            <person name="Blackburn G."/>
            <person name="Nisole A."/>
            <person name="Brunet B."/>
            <person name="Brandao M."/>
            <person name="Lumley L."/>
            <person name="Duan J."/>
            <person name="Quan G."/>
            <person name="Lucarotti C.J."/>
            <person name="Roe A.D."/>
            <person name="Sperling F.A.H."/>
            <person name="Levesque R.C."/>
            <person name="Cusson M."/>
        </authorList>
    </citation>
    <scope>NUCLEOTIDE SEQUENCE [LARGE SCALE GENOMIC DNA]</scope>
    <source>
        <strain evidence="1">Glfc:IPQL:Cfum</strain>
    </source>
</reference>
<evidence type="ECO:0000313" key="2">
    <source>
        <dbReference type="Proteomes" id="UP001064048"/>
    </source>
</evidence>
<sequence>MCELHLKCTTSFAVKVSMLKAAMSQLIKKDLQLAFLEHNALNVLCDWLAPMPNRALPCLLIRDSILKLLQDFPSIDKSLLKQSGIGKAVMYLYKHPKETKANRERAGRLISEWARPIFNLSTDFKAMTREERQARDEAMAPRRRPGSPPPAKRARAEEPDKTVRPGEKGWVARARVPLPRARIT</sequence>
<accession>A0ACC0KBA9</accession>
<evidence type="ECO:0000313" key="1">
    <source>
        <dbReference type="EMBL" id="KAI8433547.1"/>
    </source>
</evidence>
<keyword evidence="2" id="KW-1185">Reference proteome</keyword>
<name>A0ACC0KBA9_CHOFU</name>
<gene>
    <name evidence="1" type="ORF">MSG28_015573</name>
</gene>
<protein>
    <submittedName>
        <fullName evidence="1">Uncharacterized protein</fullName>
    </submittedName>
</protein>
<proteinExistence type="predicted"/>